<dbReference type="Proteomes" id="UP000516134">
    <property type="component" value="Chromosome"/>
</dbReference>
<proteinExistence type="predicted"/>
<evidence type="ECO:0000313" key="2">
    <source>
        <dbReference type="Proteomes" id="UP000516134"/>
    </source>
</evidence>
<keyword evidence="2" id="KW-1185">Reference proteome</keyword>
<gene>
    <name evidence="1" type="ORF">H9L15_08790</name>
</gene>
<sequence>MPGSRSESLAQRALLEGSHFPAAGHAVLLRRGSRSVSGEIAWATDRQCGVQFAEAIDVADWMDLAGPFDQQRIDATIAQYRNGRHWRRALPRHCAGNNCPA</sequence>
<accession>A0ABX6SYB2</accession>
<protein>
    <submittedName>
        <fullName evidence="1">Uncharacterized protein</fullName>
    </submittedName>
</protein>
<name>A0ABX6SYB2_9SPHN</name>
<evidence type="ECO:0000313" key="1">
    <source>
        <dbReference type="EMBL" id="QNP42410.1"/>
    </source>
</evidence>
<organism evidence="1 2">
    <name type="scientific">Sphingomonas daechungensis</name>
    <dbReference type="NCBI Taxonomy" id="1176646"/>
    <lineage>
        <taxon>Bacteria</taxon>
        <taxon>Pseudomonadati</taxon>
        <taxon>Pseudomonadota</taxon>
        <taxon>Alphaproteobacteria</taxon>
        <taxon>Sphingomonadales</taxon>
        <taxon>Sphingomonadaceae</taxon>
        <taxon>Sphingomonas</taxon>
    </lineage>
</organism>
<dbReference type="EMBL" id="CP060780">
    <property type="protein sequence ID" value="QNP42410.1"/>
    <property type="molecule type" value="Genomic_DNA"/>
</dbReference>
<reference evidence="1 2" key="1">
    <citation type="submission" date="2020-08" db="EMBL/GenBank/DDBJ databases">
        <title>Genome sequence of Sphingomonas daechungensis KACC 18115T.</title>
        <authorList>
            <person name="Hyun D.-W."/>
            <person name="Bae J.-W."/>
        </authorList>
    </citation>
    <scope>NUCLEOTIDE SEQUENCE [LARGE SCALE GENOMIC DNA]</scope>
    <source>
        <strain evidence="1 2">KACC 18115</strain>
    </source>
</reference>
<dbReference type="RefSeq" id="WP_187713843.1">
    <property type="nucleotide sequence ID" value="NZ_CP060780.1"/>
</dbReference>